<dbReference type="RefSeq" id="WP_185270698.1">
    <property type="nucleotide sequence ID" value="NZ_CP055156.1"/>
</dbReference>
<dbReference type="KEGG" id="aswu:HUW51_16365"/>
<reference evidence="1 2" key="1">
    <citation type="journal article" date="2018" name="Int. J. Syst. Evol. Microbiol.">
        <title>Adhaeribacter swui sp. nov., isolated from wet mud.</title>
        <authorList>
            <person name="Kim D.U."/>
            <person name="Kim K.W."/>
            <person name="Kang M.S."/>
            <person name="Kim J.Y."/>
            <person name="Jang J.H."/>
            <person name="Kim M.K."/>
        </authorList>
    </citation>
    <scope>NUCLEOTIDE SEQUENCE [LARGE SCALE GENOMIC DNA]</scope>
    <source>
        <strain evidence="1 2">KCTC 52873</strain>
    </source>
</reference>
<protein>
    <submittedName>
        <fullName evidence="1">DUF4279 domain-containing protein</fullName>
    </submittedName>
</protein>
<sequence>MSEEEIIFLVTEELQNPILGVTQQYLEIHKPVTIDDRLKIDKVNTNSEAGTAIVYIPVVGACFHFAVYVDLKEKAVTGVGTESYNRVYFRVTSDLFTLDELKAFTTLSPTYGWSKGDLSKTGNQPYNFSSIEFMPNPEPDEFENKLSKLLDFLEQDTDGVRQLVAEAHGGITVVMDFHNGNGMLGGMYIDSLSIQRMGKLNLFIDFDLYASGNSFKE</sequence>
<keyword evidence="2" id="KW-1185">Reference proteome</keyword>
<evidence type="ECO:0000313" key="1">
    <source>
        <dbReference type="EMBL" id="QNF34217.1"/>
    </source>
</evidence>
<dbReference type="InterPro" id="IPR025459">
    <property type="entry name" value="DUF4279"/>
</dbReference>
<dbReference type="Pfam" id="PF14106">
    <property type="entry name" value="DUF4279"/>
    <property type="match status" value="1"/>
</dbReference>
<dbReference type="AlphaFoldDB" id="A0A7G7GAN3"/>
<dbReference type="EMBL" id="CP055156">
    <property type="protein sequence ID" value="QNF34217.1"/>
    <property type="molecule type" value="Genomic_DNA"/>
</dbReference>
<accession>A0A7G7GAN3</accession>
<name>A0A7G7GAN3_9BACT</name>
<gene>
    <name evidence="1" type="ORF">HUW51_16365</name>
</gene>
<dbReference type="Proteomes" id="UP000515237">
    <property type="component" value="Chromosome"/>
</dbReference>
<evidence type="ECO:0000313" key="2">
    <source>
        <dbReference type="Proteomes" id="UP000515237"/>
    </source>
</evidence>
<proteinExistence type="predicted"/>
<organism evidence="1 2">
    <name type="scientific">Adhaeribacter swui</name>
    <dbReference type="NCBI Taxonomy" id="2086471"/>
    <lineage>
        <taxon>Bacteria</taxon>
        <taxon>Pseudomonadati</taxon>
        <taxon>Bacteroidota</taxon>
        <taxon>Cytophagia</taxon>
        <taxon>Cytophagales</taxon>
        <taxon>Hymenobacteraceae</taxon>
        <taxon>Adhaeribacter</taxon>
    </lineage>
</organism>